<evidence type="ECO:0000256" key="1">
    <source>
        <dbReference type="SAM" id="SignalP"/>
    </source>
</evidence>
<dbReference type="NCBIfam" id="TIGR02001">
    <property type="entry name" value="gcw_chp"/>
    <property type="match status" value="1"/>
</dbReference>
<dbReference type="STRING" id="666681.M301_1304"/>
<organism evidence="2 3">
    <name type="scientific">Methylotenera versatilis (strain 301)</name>
    <dbReference type="NCBI Taxonomy" id="666681"/>
    <lineage>
        <taxon>Bacteria</taxon>
        <taxon>Pseudomonadati</taxon>
        <taxon>Pseudomonadota</taxon>
        <taxon>Betaproteobacteria</taxon>
        <taxon>Nitrosomonadales</taxon>
        <taxon>Methylophilaceae</taxon>
        <taxon>Methylotenera</taxon>
    </lineage>
</organism>
<sequence length="319" mass="34412" precursor="true">MKALSWITNRHVVSALCAAPILLSCVYASAEDVVTAAPAEAAPPYTLTYNLGVYSNYISRGNDWGDGPALQGGVDWAHSSGFYLGAWFSTTDPLTLGGAGTVTNVDPSGNPLGSGNHVETDWYGGYTHAFGPVTLGIGGNYVWYPEGEKSYHNRNQDTFEGNLNIAAYGFTYTFYHAFTDWYGIGNTRTAAAAGRFPNPAEAAADTSGVEYHEVKYNHELPFAGLNFAAKVGYQRSSDICLNQKDFLIGISRNFSLPTGGKPLDGFTAGANYTDTFDVEECAGVSSVTDGSDHKTSYYTDDNGKVINDSKITFYIKRSW</sequence>
<dbReference type="AlphaFoldDB" id="D7DI02"/>
<evidence type="ECO:0000313" key="2">
    <source>
        <dbReference type="EMBL" id="ADI29687.1"/>
    </source>
</evidence>
<reference evidence="3" key="1">
    <citation type="submission" date="2010-05" db="EMBL/GenBank/DDBJ databases">
        <title>Complete sequence of Methylotenera sp. 301.</title>
        <authorList>
            <person name="Lucas S."/>
            <person name="Copeland A."/>
            <person name="Lapidus A."/>
            <person name="Cheng J.-F."/>
            <person name="Bruce D."/>
            <person name="Goodwin L."/>
            <person name="Pitluck S."/>
            <person name="Clum A."/>
            <person name="Land M."/>
            <person name="Hauser L."/>
            <person name="Kyrpides N."/>
            <person name="Ivanova N."/>
            <person name="Chistoservova L."/>
            <person name="Kalyuzhnaya M."/>
            <person name="Woyke T."/>
        </authorList>
    </citation>
    <scope>NUCLEOTIDE SEQUENCE [LARGE SCALE GENOMIC DNA]</scope>
    <source>
        <strain evidence="3">301</strain>
    </source>
</reference>
<dbReference type="HOGENOM" id="CLU_074587_2_0_4"/>
<dbReference type="Proteomes" id="UP000000383">
    <property type="component" value="Chromosome"/>
</dbReference>
<dbReference type="Pfam" id="PF09694">
    <property type="entry name" value="Gcw_chp"/>
    <property type="match status" value="1"/>
</dbReference>
<dbReference type="EMBL" id="CP002056">
    <property type="protein sequence ID" value="ADI29687.1"/>
    <property type="molecule type" value="Genomic_DNA"/>
</dbReference>
<accession>D7DI02</accession>
<keyword evidence="1" id="KW-0732">Signal</keyword>
<gene>
    <name evidence="2" type="ordered locus">M301_1304</name>
</gene>
<dbReference type="PROSITE" id="PS51257">
    <property type="entry name" value="PROKAR_LIPOPROTEIN"/>
    <property type="match status" value="1"/>
</dbReference>
<protein>
    <submittedName>
        <fullName evidence="2">Uncharacterized protein</fullName>
    </submittedName>
</protein>
<reference evidence="2 3" key="2">
    <citation type="journal article" date="2011" name="J. Bacteriol.">
        <title>Genomes of three methylotrophs from a single niche uncover genetic and metabolic divergence of Methylophilaceae.</title>
        <authorList>
            <person name="Lapidus A."/>
            <person name="Clum A."/>
            <person name="Labutti K."/>
            <person name="Kaluzhnaya M.G."/>
            <person name="Lim S."/>
            <person name="Beck D.A."/>
            <person name="Glavina Del Rio T."/>
            <person name="Nolan M."/>
            <person name="Mavromatis K."/>
            <person name="Huntemann M."/>
            <person name="Lucas S."/>
            <person name="Lidstrom M.E."/>
            <person name="Ivanova N."/>
            <person name="Chistoserdova L."/>
        </authorList>
    </citation>
    <scope>NUCLEOTIDE SEQUENCE [LARGE SCALE GENOMIC DNA]</scope>
    <source>
        <strain evidence="2 3">301</strain>
    </source>
</reference>
<evidence type="ECO:0000313" key="3">
    <source>
        <dbReference type="Proteomes" id="UP000000383"/>
    </source>
</evidence>
<keyword evidence="3" id="KW-1185">Reference proteome</keyword>
<dbReference type="RefSeq" id="WP_013148001.1">
    <property type="nucleotide sequence ID" value="NC_014207.1"/>
</dbReference>
<feature type="chain" id="PRO_5003094455" evidence="1">
    <location>
        <begin position="31"/>
        <end position="319"/>
    </location>
</feature>
<dbReference type="InterPro" id="IPR010239">
    <property type="entry name" value="CHP02001"/>
</dbReference>
<dbReference type="OrthoDB" id="9793561at2"/>
<name>D7DI02_METV0</name>
<feature type="signal peptide" evidence="1">
    <location>
        <begin position="1"/>
        <end position="30"/>
    </location>
</feature>
<proteinExistence type="predicted"/>
<dbReference type="KEGG" id="meh:M301_1304"/>